<evidence type="ECO:0000313" key="5">
    <source>
        <dbReference type="Proteomes" id="UP001501624"/>
    </source>
</evidence>
<evidence type="ECO:0000313" key="4">
    <source>
        <dbReference type="EMBL" id="GAA3795306.1"/>
    </source>
</evidence>
<dbReference type="Proteomes" id="UP001501624">
    <property type="component" value="Unassembled WGS sequence"/>
</dbReference>
<dbReference type="RefSeq" id="WP_237334586.1">
    <property type="nucleotide sequence ID" value="NZ_BAABCM010000001.1"/>
</dbReference>
<keyword evidence="1" id="KW-0472">Membrane</keyword>
<evidence type="ECO:0000259" key="3">
    <source>
        <dbReference type="Pfam" id="PF10648"/>
    </source>
</evidence>
<dbReference type="EMBL" id="BAABCM010000001">
    <property type="protein sequence ID" value="GAA3795306.1"/>
    <property type="molecule type" value="Genomic_DNA"/>
</dbReference>
<comment type="caution">
    <text evidence="4">The sequence shown here is derived from an EMBL/GenBank/DDBJ whole genome shotgun (WGS) entry which is preliminary data.</text>
</comment>
<dbReference type="InterPro" id="IPR018911">
    <property type="entry name" value="Gmad2_Ig-like_dom"/>
</dbReference>
<gene>
    <name evidence="4" type="ORF">GCM10022380_10380</name>
</gene>
<dbReference type="Pfam" id="PF10648">
    <property type="entry name" value="Gmad2"/>
    <property type="match status" value="1"/>
</dbReference>
<dbReference type="InterPro" id="IPR019606">
    <property type="entry name" value="GerMN"/>
</dbReference>
<evidence type="ECO:0008006" key="6">
    <source>
        <dbReference type="Google" id="ProtNLM"/>
    </source>
</evidence>
<sequence>MNTVSKRRLWATIGALAGVVLVAVGVTFFAIRDRAAEPGGPPGPTPPGGDTMVVRVYFHQGQADDPARVVPVERTVPRSEQVATAALGQLLAGPTAAERAAGYHSFFSSATADALISVRVANGVARADFKDFSRIIPNASSSYGSAALLAELDATLKQFPTVKSTVYSFEGDVAAFYEWLQLAPPTDDSGQDAAVTEAARAFLTDVAGMNRPVPGPVTRTGSGTAEATFYSRTPDGQPNKALATIVSLRRGGGGWSVTGTRTANILVDQPRAGQAITSPVTVTGRAVAFEGTVTVRVLADGKGEIGRGFVTGGGDVIRPFSGPVTFTPPAAAGSGWLVFFEESAANGEVINATSVRVSFAGQPAAPTIGAVTWQPPIPAGDGWLRLPDGPGTLTVTAEVTGADRVEFYSTPTGTETESLAKLLGTGVAQNGAWTLTWAYPDEPLLAHFSVVAVGPGGRTEIMPFNLYHD</sequence>
<protein>
    <recommendedName>
        <fullName evidence="6">GerMN domain-containing protein</fullName>
    </recommendedName>
</protein>
<feature type="domain" description="Bacterial spore germination immunoglobulin-like" evidence="3">
    <location>
        <begin position="264"/>
        <end position="348"/>
    </location>
</feature>
<proteinExistence type="predicted"/>
<accession>A0ABP7HHZ0</accession>
<keyword evidence="1" id="KW-1133">Transmembrane helix</keyword>
<reference evidence="5" key="1">
    <citation type="journal article" date="2019" name="Int. J. Syst. Evol. Microbiol.">
        <title>The Global Catalogue of Microorganisms (GCM) 10K type strain sequencing project: providing services to taxonomists for standard genome sequencing and annotation.</title>
        <authorList>
            <consortium name="The Broad Institute Genomics Platform"/>
            <consortium name="The Broad Institute Genome Sequencing Center for Infectious Disease"/>
            <person name="Wu L."/>
            <person name="Ma J."/>
        </authorList>
    </citation>
    <scope>NUCLEOTIDE SEQUENCE [LARGE SCALE GENOMIC DNA]</scope>
    <source>
        <strain evidence="5">JCM 17017</strain>
    </source>
</reference>
<evidence type="ECO:0000259" key="2">
    <source>
        <dbReference type="Pfam" id="PF10646"/>
    </source>
</evidence>
<feature type="domain" description="GerMN" evidence="2">
    <location>
        <begin position="56"/>
        <end position="166"/>
    </location>
</feature>
<organism evidence="4 5">
    <name type="scientific">Amycolatopsis tucumanensis</name>
    <dbReference type="NCBI Taxonomy" id="401106"/>
    <lineage>
        <taxon>Bacteria</taxon>
        <taxon>Bacillati</taxon>
        <taxon>Actinomycetota</taxon>
        <taxon>Actinomycetes</taxon>
        <taxon>Pseudonocardiales</taxon>
        <taxon>Pseudonocardiaceae</taxon>
        <taxon>Amycolatopsis</taxon>
    </lineage>
</organism>
<keyword evidence="5" id="KW-1185">Reference proteome</keyword>
<evidence type="ECO:0000256" key="1">
    <source>
        <dbReference type="SAM" id="Phobius"/>
    </source>
</evidence>
<feature type="transmembrane region" description="Helical" evidence="1">
    <location>
        <begin position="9"/>
        <end position="31"/>
    </location>
</feature>
<name>A0ABP7HHZ0_9PSEU</name>
<keyword evidence="1" id="KW-0812">Transmembrane</keyword>
<dbReference type="Pfam" id="PF10646">
    <property type="entry name" value="Germane"/>
    <property type="match status" value="1"/>
</dbReference>